<gene>
    <name evidence="1" type="ORF">LOCC1_G004806</name>
</gene>
<dbReference type="Proteomes" id="UP000443090">
    <property type="component" value="Unassembled WGS sequence"/>
</dbReference>
<accession>A0A8H8UCX9</accession>
<sequence length="39" mass="4340">MVWTAKRESWLSGTSTKGFDYLSVNGATVEPGQEGFDMR</sequence>
<name>A0A8H8UCX9_9HELO</name>
<evidence type="ECO:0000313" key="1">
    <source>
        <dbReference type="EMBL" id="TVY39163.1"/>
    </source>
</evidence>
<dbReference type="EMBL" id="QGMI01000543">
    <property type="protein sequence ID" value="TVY39163.1"/>
    <property type="molecule type" value="Genomic_DNA"/>
</dbReference>
<feature type="non-terminal residue" evidence="1">
    <location>
        <position position="39"/>
    </location>
</feature>
<dbReference type="OrthoDB" id="3930719at2759"/>
<evidence type="ECO:0000313" key="2">
    <source>
        <dbReference type="Proteomes" id="UP000443090"/>
    </source>
</evidence>
<proteinExistence type="predicted"/>
<organism evidence="1 2">
    <name type="scientific">Lachnellula occidentalis</name>
    <dbReference type="NCBI Taxonomy" id="215460"/>
    <lineage>
        <taxon>Eukaryota</taxon>
        <taxon>Fungi</taxon>
        <taxon>Dikarya</taxon>
        <taxon>Ascomycota</taxon>
        <taxon>Pezizomycotina</taxon>
        <taxon>Leotiomycetes</taxon>
        <taxon>Helotiales</taxon>
        <taxon>Lachnaceae</taxon>
        <taxon>Lachnellula</taxon>
    </lineage>
</organism>
<dbReference type="AlphaFoldDB" id="A0A8H8UCX9"/>
<keyword evidence="2" id="KW-1185">Reference proteome</keyword>
<comment type="caution">
    <text evidence="1">The sequence shown here is derived from an EMBL/GenBank/DDBJ whole genome shotgun (WGS) entry which is preliminary data.</text>
</comment>
<reference evidence="1 2" key="1">
    <citation type="submission" date="2018-05" db="EMBL/GenBank/DDBJ databases">
        <title>Genome sequencing and assembly of the regulated plant pathogen Lachnellula willkommii and related sister species for the development of diagnostic species identification markers.</title>
        <authorList>
            <person name="Giroux E."/>
            <person name="Bilodeau G."/>
        </authorList>
    </citation>
    <scope>NUCLEOTIDE SEQUENCE [LARGE SCALE GENOMIC DNA]</scope>
    <source>
        <strain evidence="1 2">CBS 160.35</strain>
    </source>
</reference>
<protein>
    <submittedName>
        <fullName evidence="1">Uncharacterized protein</fullName>
    </submittedName>
</protein>